<organism evidence="3 4">
    <name type="scientific">Mytilus edulis</name>
    <name type="common">Blue mussel</name>
    <dbReference type="NCBI Taxonomy" id="6550"/>
    <lineage>
        <taxon>Eukaryota</taxon>
        <taxon>Metazoa</taxon>
        <taxon>Spiralia</taxon>
        <taxon>Lophotrochozoa</taxon>
        <taxon>Mollusca</taxon>
        <taxon>Bivalvia</taxon>
        <taxon>Autobranchia</taxon>
        <taxon>Pteriomorphia</taxon>
        <taxon>Mytilida</taxon>
        <taxon>Mytiloidea</taxon>
        <taxon>Mytilidae</taxon>
        <taxon>Mytilinae</taxon>
        <taxon>Mytilus</taxon>
    </lineage>
</organism>
<dbReference type="AlphaFoldDB" id="A0A8S3S1S6"/>
<gene>
    <name evidence="3" type="ORF">MEDL_27092</name>
</gene>
<evidence type="ECO:0000256" key="2">
    <source>
        <dbReference type="SAM" id="Phobius"/>
    </source>
</evidence>
<accession>A0A8S3S1S6</accession>
<keyword evidence="2" id="KW-0472">Membrane</keyword>
<evidence type="ECO:0000313" key="3">
    <source>
        <dbReference type="EMBL" id="CAG2213162.1"/>
    </source>
</evidence>
<reference evidence="3" key="1">
    <citation type="submission" date="2021-03" db="EMBL/GenBank/DDBJ databases">
        <authorList>
            <person name="Bekaert M."/>
        </authorList>
    </citation>
    <scope>NUCLEOTIDE SEQUENCE</scope>
</reference>
<feature type="region of interest" description="Disordered" evidence="1">
    <location>
        <begin position="79"/>
        <end position="101"/>
    </location>
</feature>
<keyword evidence="4" id="KW-1185">Reference proteome</keyword>
<evidence type="ECO:0000256" key="1">
    <source>
        <dbReference type="SAM" id="MobiDB-lite"/>
    </source>
</evidence>
<keyword evidence="2" id="KW-1133">Transmembrane helix</keyword>
<comment type="caution">
    <text evidence="3">The sequence shown here is derived from an EMBL/GenBank/DDBJ whole genome shotgun (WGS) entry which is preliminary data.</text>
</comment>
<dbReference type="OrthoDB" id="6078430at2759"/>
<evidence type="ECO:0000313" key="4">
    <source>
        <dbReference type="Proteomes" id="UP000683360"/>
    </source>
</evidence>
<sequence>MPLPIDTALIPEELITQSPEKYMDQLINRIKIIQDIAKSNLEEAQQKSKIYYDKSTKQPKFKVRDHVLLKVEKVQTTSNQLINNDETGKDHDNNDQEIQDKSDELKTRMKMILKTRSMMKTQRVLKVRTIQIIGMPRFGFVFLPFLLFALLLTTSNADQQRLNYGVIFQKQSNVDFATDYWTHVYEIPMYLDLQHTLVTKCPKLAGYQCDSHNKMVSQINYMRSYMNSQIQETRSLVDKLVPKLNKTLIGKSKRSLLPFVGNIFGGLFGLATEKQLRKLATHINSLTSENNKISSALKQYGGSLTSFVTQTENRLDNAMKAIKQNHQAFSF</sequence>
<dbReference type="EMBL" id="CAJPWZ010001338">
    <property type="protein sequence ID" value="CAG2213162.1"/>
    <property type="molecule type" value="Genomic_DNA"/>
</dbReference>
<protein>
    <recommendedName>
        <fullName evidence="5">Transmembrane protein</fullName>
    </recommendedName>
</protein>
<dbReference type="Proteomes" id="UP000683360">
    <property type="component" value="Unassembled WGS sequence"/>
</dbReference>
<feature type="transmembrane region" description="Helical" evidence="2">
    <location>
        <begin position="129"/>
        <end position="152"/>
    </location>
</feature>
<evidence type="ECO:0008006" key="5">
    <source>
        <dbReference type="Google" id="ProtNLM"/>
    </source>
</evidence>
<proteinExistence type="predicted"/>
<feature type="compositionally biased region" description="Basic and acidic residues" evidence="1">
    <location>
        <begin position="86"/>
        <end position="101"/>
    </location>
</feature>
<name>A0A8S3S1S6_MYTED</name>
<keyword evidence="2" id="KW-0812">Transmembrane</keyword>